<protein>
    <submittedName>
        <fullName evidence="1">Uncharacterized protein</fullName>
    </submittedName>
</protein>
<accession>A0A0M0GQC3</accession>
<dbReference type="PATRIC" id="fig|189381.12.peg.1371"/>
<reference evidence="2" key="1">
    <citation type="submission" date="2015-07" db="EMBL/GenBank/DDBJ databases">
        <title>Fjat-14235 jcm11544.</title>
        <authorList>
            <person name="Liu B."/>
            <person name="Wang J."/>
            <person name="Zhu Y."/>
            <person name="Liu G."/>
            <person name="Chen Q."/>
            <person name="Chen Z."/>
            <person name="Lan J."/>
            <person name="Che J."/>
            <person name="Ge C."/>
            <person name="Shi H."/>
            <person name="Pan Z."/>
            <person name="Liu X."/>
        </authorList>
    </citation>
    <scope>NUCLEOTIDE SEQUENCE [LARGE SCALE GENOMIC DNA]</scope>
    <source>
        <strain evidence="2">JCM 11544</strain>
    </source>
</reference>
<dbReference type="Proteomes" id="UP000037405">
    <property type="component" value="Unassembled WGS sequence"/>
</dbReference>
<keyword evidence="2" id="KW-1185">Reference proteome</keyword>
<comment type="caution">
    <text evidence="1">The sequence shown here is derived from an EMBL/GenBank/DDBJ whole genome shotgun (WGS) entry which is preliminary data.</text>
</comment>
<organism evidence="1 2">
    <name type="scientific">Rossellomorea marisflavi</name>
    <dbReference type="NCBI Taxonomy" id="189381"/>
    <lineage>
        <taxon>Bacteria</taxon>
        <taxon>Bacillati</taxon>
        <taxon>Bacillota</taxon>
        <taxon>Bacilli</taxon>
        <taxon>Bacillales</taxon>
        <taxon>Bacillaceae</taxon>
        <taxon>Rossellomorea</taxon>
    </lineage>
</organism>
<dbReference type="AlphaFoldDB" id="A0A0M0GQC3"/>
<sequence length="69" mass="8159">MILMSFIQENKTCRLMGLLHKSGHKAPNPLTINFLRFKINMYILQYFRMTFESLALYVEINLCNVQADM</sequence>
<gene>
    <name evidence="1" type="ORF">AF331_06150</name>
</gene>
<dbReference type="EMBL" id="LGUE01000001">
    <property type="protein sequence ID" value="KON92039.1"/>
    <property type="molecule type" value="Genomic_DNA"/>
</dbReference>
<evidence type="ECO:0000313" key="1">
    <source>
        <dbReference type="EMBL" id="KON92039.1"/>
    </source>
</evidence>
<proteinExistence type="predicted"/>
<evidence type="ECO:0000313" key="2">
    <source>
        <dbReference type="Proteomes" id="UP000037405"/>
    </source>
</evidence>
<name>A0A0M0GQC3_9BACI</name>